<protein>
    <submittedName>
        <fullName evidence="1">Alpha/beta hydrolase family protein</fullName>
    </submittedName>
</protein>
<dbReference type="RefSeq" id="WP_127454233.1">
    <property type="nucleotide sequence ID" value="NZ_JAROBY010000015.1"/>
</dbReference>
<name>A0ABU6D9D5_9BACL</name>
<dbReference type="InterPro" id="IPR050261">
    <property type="entry name" value="FrsA_esterase"/>
</dbReference>
<dbReference type="GO" id="GO:0016787">
    <property type="term" value="F:hydrolase activity"/>
    <property type="evidence" value="ECO:0007669"/>
    <property type="project" value="UniProtKB-KW"/>
</dbReference>
<dbReference type="Proteomes" id="UP001355653">
    <property type="component" value="Unassembled WGS sequence"/>
</dbReference>
<dbReference type="EMBL" id="JAROBY010000015">
    <property type="protein sequence ID" value="MEB4794086.1"/>
    <property type="molecule type" value="Genomic_DNA"/>
</dbReference>
<proteinExistence type="predicted"/>
<dbReference type="PANTHER" id="PTHR22946">
    <property type="entry name" value="DIENELACTONE HYDROLASE DOMAIN-CONTAINING PROTEIN-RELATED"/>
    <property type="match status" value="1"/>
</dbReference>
<gene>
    <name evidence="1" type="ORF">P5G65_09275</name>
</gene>
<dbReference type="InterPro" id="IPR025890">
    <property type="entry name" value="Abhydrolase_bac"/>
</dbReference>
<accession>A0ABU6D9D5</accession>
<dbReference type="InterPro" id="IPR029058">
    <property type="entry name" value="AB_hydrolase_fold"/>
</dbReference>
<reference evidence="1 2" key="1">
    <citation type="submission" date="2023-03" db="EMBL/GenBank/DDBJ databases">
        <title>Bacillus Genome Sequencing.</title>
        <authorList>
            <person name="Dunlap C."/>
        </authorList>
    </citation>
    <scope>NUCLEOTIDE SEQUENCE [LARGE SCALE GENOMIC DNA]</scope>
    <source>
        <strain evidence="1 2">NRS-1351</strain>
    </source>
</reference>
<evidence type="ECO:0000313" key="1">
    <source>
        <dbReference type="EMBL" id="MEB4794086.1"/>
    </source>
</evidence>
<keyword evidence="2" id="KW-1185">Reference proteome</keyword>
<evidence type="ECO:0000313" key="2">
    <source>
        <dbReference type="Proteomes" id="UP001355653"/>
    </source>
</evidence>
<sequence length="337" mass="37606">MWNPDHYFKDLYDRVTPSEKFQASSQEEWLNWNERLRSRFVELLGGFPPKIPELGPELLESVDCGTYTRERIQIQTYPDLYMPVYVLIPKERKERAGAIIACHGHGYGSKDIVGLTIDGEEKTGDKGYQKDFAVELVKKGYIVVAPELLGFGDRKLSAEKQDANSCHSLSTSLLAMGQTMAGYRVFETLRCVDYLLTREDVDAARIGCMGISGGGLVCSFAAAIDHRITAAVVSGYTNTFQASILSIHHCIDNYVPGLSLAAEMPDLIGLIAPRPLLIESGKGDPIFPVHATMQAYEQIRSIYQILEAEEKLALDLFEGTHEISGKVAYDWFQRVWA</sequence>
<organism evidence="1 2">
    <name type="scientific">Paenibacillus chondroitinus</name>
    <dbReference type="NCBI Taxonomy" id="59842"/>
    <lineage>
        <taxon>Bacteria</taxon>
        <taxon>Bacillati</taxon>
        <taxon>Bacillota</taxon>
        <taxon>Bacilli</taxon>
        <taxon>Bacillales</taxon>
        <taxon>Paenibacillaceae</taxon>
        <taxon>Paenibacillus</taxon>
    </lineage>
</organism>
<keyword evidence="1" id="KW-0378">Hydrolase</keyword>
<dbReference type="Pfam" id="PF12715">
    <property type="entry name" value="Abhydrolase_7"/>
    <property type="match status" value="1"/>
</dbReference>
<comment type="caution">
    <text evidence="1">The sequence shown here is derived from an EMBL/GenBank/DDBJ whole genome shotgun (WGS) entry which is preliminary data.</text>
</comment>
<dbReference type="Gene3D" id="3.40.50.1820">
    <property type="entry name" value="alpha/beta hydrolase"/>
    <property type="match status" value="1"/>
</dbReference>
<dbReference type="PANTHER" id="PTHR22946:SF8">
    <property type="entry name" value="ACETYL XYLAN ESTERASE DOMAIN-CONTAINING PROTEIN"/>
    <property type="match status" value="1"/>
</dbReference>
<dbReference type="SUPFAM" id="SSF53474">
    <property type="entry name" value="alpha/beta-Hydrolases"/>
    <property type="match status" value="1"/>
</dbReference>